<gene>
    <name evidence="1" type="ORF">WK57_30340</name>
</gene>
<dbReference type="RefSeq" id="WP_060969593.1">
    <property type="nucleotide sequence ID" value="NZ_CM003772.1"/>
</dbReference>
<dbReference type="Gene3D" id="3.30.2000.20">
    <property type="match status" value="1"/>
</dbReference>
<evidence type="ECO:0008006" key="3">
    <source>
        <dbReference type="Google" id="ProtNLM"/>
    </source>
</evidence>
<evidence type="ECO:0000313" key="1">
    <source>
        <dbReference type="EMBL" id="KWZ53289.1"/>
    </source>
</evidence>
<dbReference type="AlphaFoldDB" id="A0AA40R527"/>
<accession>A0AA40R527</accession>
<dbReference type="Proteomes" id="UP000070119">
    <property type="component" value="Chromosome 2"/>
</dbReference>
<proteinExistence type="predicted"/>
<evidence type="ECO:0000313" key="2">
    <source>
        <dbReference type="Proteomes" id="UP000070119"/>
    </source>
</evidence>
<protein>
    <recommendedName>
        <fullName evidence="3">Tail terminator</fullName>
    </recommendedName>
</protein>
<name>A0AA40R527_9BURK</name>
<comment type="caution">
    <text evidence="1">The sequence shown here is derived from an EMBL/GenBank/DDBJ whole genome shotgun (WGS) entry which is preliminary data.</text>
</comment>
<sequence length="134" mass="14205">MSDPVRVAFESRLAALVPALPTAWENTAYTPNLSVAFQKPALLRAAPENPAMGSAFYRETGVFQVTLCYPLNGGSGAADDRAKLIRGWFPRGSSVTASGVTVTIQRTPTIGPGASDGSFWCVPVSIPYYANILP</sequence>
<dbReference type="EMBL" id="LNJU01000005">
    <property type="protein sequence ID" value="KWZ53289.1"/>
    <property type="molecule type" value="Genomic_DNA"/>
</dbReference>
<dbReference type="InterPro" id="IPR025395">
    <property type="entry name" value="Phage_tail_terminator-like"/>
</dbReference>
<reference evidence="1 2" key="1">
    <citation type="submission" date="2015-11" db="EMBL/GenBank/DDBJ databases">
        <authorList>
            <person name="Sahl J."/>
            <person name="Wagner D."/>
            <person name="Keim P."/>
        </authorList>
    </citation>
    <scope>NUCLEOTIDE SEQUENCE [LARGE SCALE GENOMIC DNA]</scope>
    <source>
        <strain evidence="1 2">MSMB1157</strain>
    </source>
</reference>
<dbReference type="Pfam" id="PF13554">
    <property type="entry name" value="Phage_tail_terminator_5"/>
    <property type="match status" value="1"/>
</dbReference>
<organism evidence="1 2">
    <name type="scientific">Burkholderia ubonensis</name>
    <dbReference type="NCBI Taxonomy" id="101571"/>
    <lineage>
        <taxon>Bacteria</taxon>
        <taxon>Pseudomonadati</taxon>
        <taxon>Pseudomonadota</taxon>
        <taxon>Betaproteobacteria</taxon>
        <taxon>Burkholderiales</taxon>
        <taxon>Burkholderiaceae</taxon>
        <taxon>Burkholderia</taxon>
        <taxon>Burkholderia cepacia complex</taxon>
    </lineage>
</organism>